<keyword evidence="3" id="KW-0813">Transport</keyword>
<feature type="transmembrane region" description="Helical" evidence="8">
    <location>
        <begin position="460"/>
        <end position="482"/>
    </location>
</feature>
<protein>
    <submittedName>
        <fullName evidence="9">Uncharacterized protein</fullName>
    </submittedName>
</protein>
<dbReference type="InterPro" id="IPR036259">
    <property type="entry name" value="MFS_trans_sf"/>
</dbReference>
<proteinExistence type="inferred from homology"/>
<feature type="transmembrane region" description="Helical" evidence="8">
    <location>
        <begin position="94"/>
        <end position="117"/>
    </location>
</feature>
<dbReference type="PANTHER" id="PTHR10778:SF8">
    <property type="entry name" value="ADENOSINE 3'-PHOSPHO 5'-PHOSPHOSULFATE TRANSPORTER 2"/>
    <property type="match status" value="1"/>
</dbReference>
<dbReference type="GO" id="GO:0005789">
    <property type="term" value="C:endoplasmic reticulum membrane"/>
    <property type="evidence" value="ECO:0007669"/>
    <property type="project" value="TreeGrafter"/>
</dbReference>
<evidence type="ECO:0000256" key="2">
    <source>
        <dbReference type="ARBA" id="ARBA00008349"/>
    </source>
</evidence>
<evidence type="ECO:0000313" key="9">
    <source>
        <dbReference type="EMBL" id="CAE0144954.1"/>
    </source>
</evidence>
<feature type="transmembrane region" description="Helical" evidence="8">
    <location>
        <begin position="381"/>
        <end position="401"/>
    </location>
</feature>
<evidence type="ECO:0000256" key="5">
    <source>
        <dbReference type="ARBA" id="ARBA00022989"/>
    </source>
</evidence>
<accession>A0A7S3FFH5</accession>
<dbReference type="GO" id="GO:0046964">
    <property type="term" value="F:3'-phosphoadenosine 5'-phosphosulfate transmembrane transporter activity"/>
    <property type="evidence" value="ECO:0007669"/>
    <property type="project" value="TreeGrafter"/>
</dbReference>
<feature type="transmembrane region" description="Helical" evidence="8">
    <location>
        <begin position="58"/>
        <end position="82"/>
    </location>
</feature>
<feature type="transmembrane region" description="Helical" evidence="8">
    <location>
        <begin position="129"/>
        <end position="150"/>
    </location>
</feature>
<sequence length="541" mass="57381">MTLFVGQAADGLLASGKYTLTQVRHLAQSVAFLGPGTCLFLMGGLLRLVPAGCGAAPGYVVAGVVTLLSAAFALGAWSRVGLFCTHQDMSPKYASVLLGITNTAAAIGSLLGTYVIGVLLDATGQNWTLALIAPILALQVLATAIFVAGFRSDPVDFTKPVDLPSPGPGGNGVKVLAIEVNPPGDDGEKSDKELIDEVKKAAKATQDAAEAAKKSLEEAVAERPVIFGMNLPADRQKQFLILAAGALTCSLGFAALQQSVFEIEGFKYPGFMTLLTSAAYAVCGFLEMGLTSGGKFTRHGTWKNYWILSTMTFGGMFFTNFALKFLNYATRIVFKSAKVVPVMLFATIVNKKVFSPLEYFSAATLCAGVALFTLGDAAGGALNFNPIGVVLITLALCVDALTSNFEERVFFRVPKPASQAEVLGYASLLGCFWSAIQNVAQGEIWPAMAHAAEHPRVVPSIIAFSVLGYVSVTFVLSIIKFFGATEAEIVKTLRKVGSIILSFVLFPKPLNWQYVGGFIVVCASIYLTTKAKELKRKVKTA</sequence>
<dbReference type="SUPFAM" id="SSF103481">
    <property type="entry name" value="Multidrug resistance efflux transporter EmrE"/>
    <property type="match status" value="1"/>
</dbReference>
<feature type="transmembrane region" description="Helical" evidence="8">
    <location>
        <begin position="239"/>
        <end position="256"/>
    </location>
</feature>
<evidence type="ECO:0000256" key="1">
    <source>
        <dbReference type="ARBA" id="ARBA00004141"/>
    </source>
</evidence>
<dbReference type="AlphaFoldDB" id="A0A7S3FFH5"/>
<comment type="subcellular location">
    <subcellularLocation>
        <location evidence="1">Membrane</location>
        <topology evidence="1">Multi-pass membrane protein</topology>
    </subcellularLocation>
</comment>
<evidence type="ECO:0000256" key="3">
    <source>
        <dbReference type="ARBA" id="ARBA00022448"/>
    </source>
</evidence>
<name>A0A7S3FFH5_9VIRI</name>
<keyword evidence="7" id="KW-0175">Coiled coil</keyword>
<dbReference type="GO" id="GO:0000139">
    <property type="term" value="C:Golgi membrane"/>
    <property type="evidence" value="ECO:0007669"/>
    <property type="project" value="TreeGrafter"/>
</dbReference>
<evidence type="ECO:0000256" key="8">
    <source>
        <dbReference type="SAM" id="Phobius"/>
    </source>
</evidence>
<reference evidence="9" key="1">
    <citation type="submission" date="2021-01" db="EMBL/GenBank/DDBJ databases">
        <authorList>
            <person name="Corre E."/>
            <person name="Pelletier E."/>
            <person name="Niang G."/>
            <person name="Scheremetjew M."/>
            <person name="Finn R."/>
            <person name="Kale V."/>
            <person name="Holt S."/>
            <person name="Cochrane G."/>
            <person name="Meng A."/>
            <person name="Brown T."/>
            <person name="Cohen L."/>
        </authorList>
    </citation>
    <scope>NUCLEOTIDE SEQUENCE</scope>
    <source>
        <strain evidence="9">RCC927</strain>
    </source>
</reference>
<dbReference type="SUPFAM" id="SSF103473">
    <property type="entry name" value="MFS general substrate transporter"/>
    <property type="match status" value="1"/>
</dbReference>
<dbReference type="PANTHER" id="PTHR10778">
    <property type="entry name" value="SOLUTE CARRIER FAMILY 35 MEMBER B"/>
    <property type="match status" value="1"/>
</dbReference>
<keyword evidence="4 8" id="KW-0812">Transmembrane</keyword>
<feature type="transmembrane region" description="Helical" evidence="8">
    <location>
        <begin position="268"/>
        <end position="286"/>
    </location>
</feature>
<evidence type="ECO:0000256" key="7">
    <source>
        <dbReference type="SAM" id="Coils"/>
    </source>
</evidence>
<dbReference type="InterPro" id="IPR013657">
    <property type="entry name" value="SCL35B1-4/HUT1"/>
</dbReference>
<gene>
    <name evidence="9" type="ORF">PSIN1315_LOCUS10117</name>
</gene>
<dbReference type="EMBL" id="HBHY01015656">
    <property type="protein sequence ID" value="CAE0144954.1"/>
    <property type="molecule type" value="Transcribed_RNA"/>
</dbReference>
<organism evidence="9">
    <name type="scientific">Prasinoderma singulare</name>
    <dbReference type="NCBI Taxonomy" id="676789"/>
    <lineage>
        <taxon>Eukaryota</taxon>
        <taxon>Viridiplantae</taxon>
        <taxon>Prasinodermophyta</taxon>
        <taxon>Prasinodermophyceae</taxon>
        <taxon>Prasinodermales</taxon>
        <taxon>Prasinodermaceae</taxon>
        <taxon>Prasinoderma</taxon>
    </lineage>
</organism>
<feature type="transmembrane region" description="Helical" evidence="8">
    <location>
        <begin position="512"/>
        <end position="529"/>
    </location>
</feature>
<dbReference type="InterPro" id="IPR037185">
    <property type="entry name" value="EmrE-like"/>
</dbReference>
<feature type="transmembrane region" description="Helical" evidence="8">
    <location>
        <begin position="26"/>
        <end position="46"/>
    </location>
</feature>
<dbReference type="Pfam" id="PF08449">
    <property type="entry name" value="UAA"/>
    <property type="match status" value="1"/>
</dbReference>
<feature type="coiled-coil region" evidence="7">
    <location>
        <begin position="195"/>
        <end position="222"/>
    </location>
</feature>
<evidence type="ECO:0000256" key="4">
    <source>
        <dbReference type="ARBA" id="ARBA00022692"/>
    </source>
</evidence>
<feature type="transmembrane region" description="Helical" evidence="8">
    <location>
        <begin position="306"/>
        <end position="326"/>
    </location>
</feature>
<feature type="transmembrane region" description="Helical" evidence="8">
    <location>
        <begin position="422"/>
        <end position="440"/>
    </location>
</feature>
<feature type="transmembrane region" description="Helical" evidence="8">
    <location>
        <begin position="357"/>
        <end position="375"/>
    </location>
</feature>
<keyword evidence="5 8" id="KW-1133">Transmembrane helix</keyword>
<keyword evidence="6 8" id="KW-0472">Membrane</keyword>
<comment type="similarity">
    <text evidence="2">Belongs to the nucleotide-sugar transporter family. UDP-galactose:UMP antiporter (TC 2.A.7.11) subfamily.</text>
</comment>
<evidence type="ECO:0000256" key="6">
    <source>
        <dbReference type="ARBA" id="ARBA00023136"/>
    </source>
</evidence>